<evidence type="ECO:0000313" key="1">
    <source>
        <dbReference type="EMBL" id="MEI5996280.1"/>
    </source>
</evidence>
<reference evidence="1 2" key="1">
    <citation type="journal article" date="2022" name="Arch. Microbiol.">
        <title>Paraburkholderia bengalensis sp. nov. isolated from roots of Oryza sativa, IR64.</title>
        <authorList>
            <person name="Nag P."/>
            <person name="Mondal N."/>
            <person name="Sarkar J."/>
            <person name="Das S."/>
        </authorList>
    </citation>
    <scope>NUCLEOTIDE SEQUENCE [LARGE SCALE GENOMIC DNA]</scope>
    <source>
        <strain evidence="1 2">IR64_4_BI</strain>
    </source>
</reference>
<protein>
    <submittedName>
        <fullName evidence="1">Uncharacterized protein</fullName>
    </submittedName>
</protein>
<dbReference type="Proteomes" id="UP001386437">
    <property type="component" value="Unassembled WGS sequence"/>
</dbReference>
<accession>A0ABU8IL13</accession>
<gene>
    <name evidence="1" type="ORF">H3V53_03380</name>
</gene>
<dbReference type="EMBL" id="JACFYJ010000003">
    <property type="protein sequence ID" value="MEI5996280.1"/>
    <property type="molecule type" value="Genomic_DNA"/>
</dbReference>
<evidence type="ECO:0000313" key="2">
    <source>
        <dbReference type="Proteomes" id="UP001386437"/>
    </source>
</evidence>
<organism evidence="1 2">
    <name type="scientific">Paraburkholderia bengalensis</name>
    <dbReference type="NCBI Taxonomy" id="2747562"/>
    <lineage>
        <taxon>Bacteria</taxon>
        <taxon>Pseudomonadati</taxon>
        <taxon>Pseudomonadota</taxon>
        <taxon>Betaproteobacteria</taxon>
        <taxon>Burkholderiales</taxon>
        <taxon>Burkholderiaceae</taxon>
        <taxon>Paraburkholderia</taxon>
    </lineage>
</organism>
<dbReference type="RefSeq" id="WP_336596717.1">
    <property type="nucleotide sequence ID" value="NZ_JACFYJ010000003.1"/>
</dbReference>
<comment type="caution">
    <text evidence="1">The sequence shown here is derived from an EMBL/GenBank/DDBJ whole genome shotgun (WGS) entry which is preliminary data.</text>
</comment>
<name>A0ABU8IL13_9BURK</name>
<proteinExistence type="predicted"/>
<sequence length="110" mass="12563">MDKPRARQRGFHDFREISLMTEDKAIAKQLSQEVSATDDTTAVCSIALTKRHGRLIPKQLSVKLYKVYATTEIVSDVARQTYFLAGSQHFLCFRANCRPMNVRDINTSVR</sequence>
<keyword evidence="2" id="KW-1185">Reference proteome</keyword>